<dbReference type="Proteomes" id="UP000245119">
    <property type="component" value="Linkage Group LG7"/>
</dbReference>
<dbReference type="EMBL" id="PZQS01000007">
    <property type="protein sequence ID" value="PVD27598.1"/>
    <property type="molecule type" value="Genomic_DNA"/>
</dbReference>
<feature type="region of interest" description="Disordered" evidence="1">
    <location>
        <begin position="64"/>
        <end position="99"/>
    </location>
</feature>
<dbReference type="OrthoDB" id="1366754at2759"/>
<name>A0A2T7P2G2_POMCA</name>
<keyword evidence="4" id="KW-1185">Reference proteome</keyword>
<gene>
    <name evidence="3" type="ORF">C0Q70_12762</name>
</gene>
<proteinExistence type="predicted"/>
<accession>A0A2T7P2G2</accession>
<dbReference type="AlphaFoldDB" id="A0A2T7P2G2"/>
<evidence type="ECO:0000313" key="4">
    <source>
        <dbReference type="Proteomes" id="UP000245119"/>
    </source>
</evidence>
<feature type="chain" id="PRO_5015781813" evidence="2">
    <location>
        <begin position="17"/>
        <end position="99"/>
    </location>
</feature>
<evidence type="ECO:0000313" key="3">
    <source>
        <dbReference type="EMBL" id="PVD27598.1"/>
    </source>
</evidence>
<feature type="compositionally biased region" description="Low complexity" evidence="1">
    <location>
        <begin position="70"/>
        <end position="81"/>
    </location>
</feature>
<feature type="signal peptide" evidence="2">
    <location>
        <begin position="1"/>
        <end position="16"/>
    </location>
</feature>
<evidence type="ECO:0000256" key="1">
    <source>
        <dbReference type="SAM" id="MobiDB-lite"/>
    </source>
</evidence>
<keyword evidence="2" id="KW-0732">Signal</keyword>
<sequence>MYILLWAWLLWKGAWCASPEPGVASSGYVGIGYNLLTANPEGGEQSQGGADPGLLLTRQVLDVSDPRPYSSSTATTASSSAQSPCSTGPGRTSKNCRQT</sequence>
<organism evidence="3 4">
    <name type="scientific">Pomacea canaliculata</name>
    <name type="common">Golden apple snail</name>
    <dbReference type="NCBI Taxonomy" id="400727"/>
    <lineage>
        <taxon>Eukaryota</taxon>
        <taxon>Metazoa</taxon>
        <taxon>Spiralia</taxon>
        <taxon>Lophotrochozoa</taxon>
        <taxon>Mollusca</taxon>
        <taxon>Gastropoda</taxon>
        <taxon>Caenogastropoda</taxon>
        <taxon>Architaenioglossa</taxon>
        <taxon>Ampullarioidea</taxon>
        <taxon>Ampullariidae</taxon>
        <taxon>Pomacea</taxon>
    </lineage>
</organism>
<comment type="caution">
    <text evidence="3">The sequence shown here is derived from an EMBL/GenBank/DDBJ whole genome shotgun (WGS) entry which is preliminary data.</text>
</comment>
<protein>
    <submittedName>
        <fullName evidence="3">Uncharacterized protein</fullName>
    </submittedName>
</protein>
<feature type="compositionally biased region" description="Polar residues" evidence="1">
    <location>
        <begin position="82"/>
        <end position="99"/>
    </location>
</feature>
<reference evidence="3 4" key="1">
    <citation type="submission" date="2018-04" db="EMBL/GenBank/DDBJ databases">
        <title>The genome of golden apple snail Pomacea canaliculata provides insight into stress tolerance and invasive adaptation.</title>
        <authorList>
            <person name="Liu C."/>
            <person name="Liu B."/>
            <person name="Ren Y."/>
            <person name="Zhang Y."/>
            <person name="Wang H."/>
            <person name="Li S."/>
            <person name="Jiang F."/>
            <person name="Yin L."/>
            <person name="Zhang G."/>
            <person name="Qian W."/>
            <person name="Fan W."/>
        </authorList>
    </citation>
    <scope>NUCLEOTIDE SEQUENCE [LARGE SCALE GENOMIC DNA]</scope>
    <source>
        <strain evidence="3">SZHN2017</strain>
        <tissue evidence="3">Muscle</tissue>
    </source>
</reference>
<evidence type="ECO:0000256" key="2">
    <source>
        <dbReference type="SAM" id="SignalP"/>
    </source>
</evidence>